<organism evidence="1 2">
    <name type="scientific">Moraxella caprae</name>
    <dbReference type="NCBI Taxonomy" id="90240"/>
    <lineage>
        <taxon>Bacteria</taxon>
        <taxon>Pseudomonadati</taxon>
        <taxon>Pseudomonadota</taxon>
        <taxon>Gammaproteobacteria</taxon>
        <taxon>Moraxellales</taxon>
        <taxon>Moraxellaceae</taxon>
        <taxon>Moraxella</taxon>
    </lineage>
</organism>
<dbReference type="AlphaFoldDB" id="A0A378QVZ7"/>
<evidence type="ECO:0000313" key="2">
    <source>
        <dbReference type="Proteomes" id="UP000254065"/>
    </source>
</evidence>
<dbReference type="RefSeq" id="WP_051225961.1">
    <property type="nucleotide sequence ID" value="NZ_UGQB01000004.1"/>
</dbReference>
<name>A0A378QVZ7_9GAMM</name>
<evidence type="ECO:0000313" key="1">
    <source>
        <dbReference type="EMBL" id="STZ07216.1"/>
    </source>
</evidence>
<dbReference type="Proteomes" id="UP000254065">
    <property type="component" value="Unassembled WGS sequence"/>
</dbReference>
<protein>
    <submittedName>
        <fullName evidence="1">Uncharacterized protein</fullName>
    </submittedName>
</protein>
<keyword evidence="2" id="KW-1185">Reference proteome</keyword>
<proteinExistence type="predicted"/>
<dbReference type="EMBL" id="UGQB01000004">
    <property type="protein sequence ID" value="STZ07216.1"/>
    <property type="molecule type" value="Genomic_DNA"/>
</dbReference>
<reference evidence="1 2" key="1">
    <citation type="submission" date="2018-06" db="EMBL/GenBank/DDBJ databases">
        <authorList>
            <consortium name="Pathogen Informatics"/>
            <person name="Doyle S."/>
        </authorList>
    </citation>
    <scope>NUCLEOTIDE SEQUENCE [LARGE SCALE GENOMIC DNA]</scope>
    <source>
        <strain evidence="1 2">NCTC12877</strain>
    </source>
</reference>
<sequence length="119" mass="12766">MSDTQSVPAVPTPEPTTLITIGDILKSEADRHSRENIKADNIKIGQLVQHPIRKKPLVALSNTNASGLVLVQPHNCVINLAVIKEADIKAVATSVDAFIKQGDEYGIKYIGKPITDASV</sequence>
<dbReference type="STRING" id="1122244.GCA_000426885_01705"/>
<accession>A0A378QVZ7</accession>
<dbReference type="OrthoDB" id="8613925at2"/>
<gene>
    <name evidence="1" type="ORF">NCTC12877_00171</name>
</gene>